<reference evidence="2 3" key="1">
    <citation type="journal article" date="2014" name="Genome Announc.">
        <title>Genome Sequence of Afipia felis Strain 76713, Isolated in Hospital Water Using an Amoeba Co-Culture Procedure.</title>
        <authorList>
            <person name="Benamar S."/>
            <person name="La Scola B."/>
            <person name="Croce O."/>
        </authorList>
    </citation>
    <scope>NUCLEOTIDE SEQUENCE [LARGE SCALE GENOMIC DNA]</scope>
    <source>
        <strain evidence="2 3">76713</strain>
    </source>
</reference>
<dbReference type="AlphaFoldDB" id="A0A090MVN7"/>
<comment type="caution">
    <text evidence="2">The sequence shown here is derived from an EMBL/GenBank/DDBJ whole genome shotgun (WGS) entry which is preliminary data.</text>
</comment>
<dbReference type="Proteomes" id="UP000035762">
    <property type="component" value="Unassembled WGS sequence"/>
</dbReference>
<evidence type="ECO:0000313" key="2">
    <source>
        <dbReference type="EMBL" id="CEG10622.1"/>
    </source>
</evidence>
<evidence type="ECO:0000256" key="1">
    <source>
        <dbReference type="SAM" id="SignalP"/>
    </source>
</evidence>
<feature type="chain" id="PRO_5001860903" evidence="1">
    <location>
        <begin position="20"/>
        <end position="167"/>
    </location>
</feature>
<accession>A0A090MVN7</accession>
<keyword evidence="3" id="KW-1185">Reference proteome</keyword>
<dbReference type="OrthoDB" id="7376020at2"/>
<keyword evidence="1" id="KW-0732">Signal</keyword>
<sequence length="167" mass="17439">MRKPLALAILMLGLAPAYAAEPAGCEHFKWPVTRERALLTTPDLPTLKSGVDAPTLPPLAATLSLHPVAEAGLPKPSERTQKPGTFAGYLRLGQIPGGIYTVSVSDSAWVDVIQDGNYLKPTEFSGVTGCNGIRRTMKFSLAAGSTTVQISGVAANAIKLAVVPSSD</sequence>
<evidence type="ECO:0000313" key="3">
    <source>
        <dbReference type="Proteomes" id="UP000035762"/>
    </source>
</evidence>
<dbReference type="RefSeq" id="WP_048758212.1">
    <property type="nucleotide sequence ID" value="NZ_CCAZ020000004.1"/>
</dbReference>
<feature type="signal peptide" evidence="1">
    <location>
        <begin position="1"/>
        <end position="19"/>
    </location>
</feature>
<gene>
    <name evidence="2" type="ORF">BN961_04062</name>
</gene>
<name>A0A090MVN7_AFIFE</name>
<dbReference type="STRING" id="1035.BN961_04062"/>
<proteinExistence type="predicted"/>
<protein>
    <submittedName>
        <fullName evidence="2">Uncharacterized protein</fullName>
    </submittedName>
</protein>
<dbReference type="EMBL" id="CCAZ020000004">
    <property type="protein sequence ID" value="CEG10622.1"/>
    <property type="molecule type" value="Genomic_DNA"/>
</dbReference>
<organism evidence="2 3">
    <name type="scientific">Afipia felis</name>
    <name type="common">Cat scratch disease bacillus</name>
    <dbReference type="NCBI Taxonomy" id="1035"/>
    <lineage>
        <taxon>Bacteria</taxon>
        <taxon>Pseudomonadati</taxon>
        <taxon>Pseudomonadota</taxon>
        <taxon>Alphaproteobacteria</taxon>
        <taxon>Hyphomicrobiales</taxon>
        <taxon>Nitrobacteraceae</taxon>
        <taxon>Afipia</taxon>
    </lineage>
</organism>